<dbReference type="InterPro" id="IPR026015">
    <property type="entry name" value="ATP_synth_OSCP/delta_N_sf"/>
</dbReference>
<dbReference type="PROSITE" id="PS00389">
    <property type="entry name" value="ATPASE_DELTA"/>
    <property type="match status" value="1"/>
</dbReference>
<evidence type="ECO:0000256" key="4">
    <source>
        <dbReference type="ARBA" id="ARBA00023065"/>
    </source>
</evidence>
<keyword evidence="8" id="KW-1003">Cell membrane</keyword>
<dbReference type="Proteomes" id="UP000469185">
    <property type="component" value="Unassembled WGS sequence"/>
</dbReference>
<dbReference type="EMBL" id="JAAGOB010000016">
    <property type="protein sequence ID" value="NED98124.1"/>
    <property type="molecule type" value="Genomic_DNA"/>
</dbReference>
<dbReference type="HAMAP" id="MF_01416">
    <property type="entry name" value="ATP_synth_delta_bact"/>
    <property type="match status" value="1"/>
</dbReference>
<reference evidence="9 10" key="1">
    <citation type="submission" date="2020-02" db="EMBL/GenBank/DDBJ databases">
        <authorList>
            <person name="Li X.-J."/>
            <person name="Feng X.-M."/>
        </authorList>
    </citation>
    <scope>NUCLEOTIDE SEQUENCE [LARGE SCALE GENOMIC DNA]</scope>
    <source>
        <strain evidence="9 10">CGMCC 4.7225</strain>
    </source>
</reference>
<keyword evidence="3 8" id="KW-0375">Hydrogen ion transport</keyword>
<dbReference type="GO" id="GO:0046933">
    <property type="term" value="F:proton-transporting ATP synthase activity, rotational mechanism"/>
    <property type="evidence" value="ECO:0007669"/>
    <property type="project" value="UniProtKB-UniRule"/>
</dbReference>
<comment type="caution">
    <text evidence="9">The sequence shown here is derived from an EMBL/GenBank/DDBJ whole genome shotgun (WGS) entry which is preliminary data.</text>
</comment>
<comment type="function">
    <text evidence="8">This protein is part of the stalk that links CF(0) to CF(1). It either transmits conformational changes from CF(0) to CF(1) or is implicated in proton conduction.</text>
</comment>
<dbReference type="NCBIfam" id="NF009967">
    <property type="entry name" value="PRK13430.1"/>
    <property type="match status" value="1"/>
</dbReference>
<comment type="function">
    <text evidence="8">F(1)F(0) ATP synthase produces ATP from ADP in the presence of a proton or sodium gradient. F-type ATPases consist of two structural domains, F(1) containing the extramembraneous catalytic core and F(0) containing the membrane proton channel, linked together by a central stalk and a peripheral stalk. During catalysis, ATP synthesis in the catalytic domain of F(1) is coupled via a rotary mechanism of the central stalk subunits to proton translocation.</text>
</comment>
<comment type="similarity">
    <text evidence="8">Belongs to the ATPase delta chain family.</text>
</comment>
<dbReference type="PRINTS" id="PR00125">
    <property type="entry name" value="ATPASEDELTA"/>
</dbReference>
<dbReference type="AlphaFoldDB" id="A0A6N9YT26"/>
<evidence type="ECO:0000313" key="9">
    <source>
        <dbReference type="EMBL" id="NED98124.1"/>
    </source>
</evidence>
<organism evidence="9 10">
    <name type="scientific">Phytoactinopolyspora alkaliphila</name>
    <dbReference type="NCBI Taxonomy" id="1783498"/>
    <lineage>
        <taxon>Bacteria</taxon>
        <taxon>Bacillati</taxon>
        <taxon>Actinomycetota</taxon>
        <taxon>Actinomycetes</taxon>
        <taxon>Jiangellales</taxon>
        <taxon>Jiangellaceae</taxon>
        <taxon>Phytoactinopolyspora</taxon>
    </lineage>
</organism>
<dbReference type="GO" id="GO:0045259">
    <property type="term" value="C:proton-transporting ATP synthase complex"/>
    <property type="evidence" value="ECO:0007669"/>
    <property type="project" value="UniProtKB-KW"/>
</dbReference>
<evidence type="ECO:0000256" key="5">
    <source>
        <dbReference type="ARBA" id="ARBA00023136"/>
    </source>
</evidence>
<comment type="subcellular location">
    <subcellularLocation>
        <location evidence="8">Cell membrane</location>
        <topology evidence="8">Peripheral membrane protein</topology>
    </subcellularLocation>
    <subcellularLocation>
        <location evidence="1">Membrane</location>
    </subcellularLocation>
</comment>
<evidence type="ECO:0000256" key="1">
    <source>
        <dbReference type="ARBA" id="ARBA00004370"/>
    </source>
</evidence>
<name>A0A6N9YT26_9ACTN</name>
<gene>
    <name evidence="8" type="primary">atpH</name>
    <name evidence="9" type="ORF">G1H11_22755</name>
</gene>
<dbReference type="NCBIfam" id="TIGR01145">
    <property type="entry name" value="ATP_synt_delta"/>
    <property type="match status" value="1"/>
</dbReference>
<keyword evidence="6 8" id="KW-0139">CF(1)</keyword>
<keyword evidence="7 8" id="KW-0066">ATP synthesis</keyword>
<dbReference type="RefSeq" id="WP_163820908.1">
    <property type="nucleotide sequence ID" value="NZ_JAAGOB010000016.1"/>
</dbReference>
<evidence type="ECO:0000256" key="8">
    <source>
        <dbReference type="HAMAP-Rule" id="MF_01416"/>
    </source>
</evidence>
<dbReference type="InterPro" id="IPR000711">
    <property type="entry name" value="ATPase_OSCP/dsu"/>
</dbReference>
<keyword evidence="2 8" id="KW-0813">Transport</keyword>
<dbReference type="PANTHER" id="PTHR11910">
    <property type="entry name" value="ATP SYNTHASE DELTA CHAIN"/>
    <property type="match status" value="1"/>
</dbReference>
<evidence type="ECO:0000256" key="3">
    <source>
        <dbReference type="ARBA" id="ARBA00022781"/>
    </source>
</evidence>
<evidence type="ECO:0000313" key="10">
    <source>
        <dbReference type="Proteomes" id="UP000469185"/>
    </source>
</evidence>
<evidence type="ECO:0000256" key="6">
    <source>
        <dbReference type="ARBA" id="ARBA00023196"/>
    </source>
</evidence>
<proteinExistence type="inferred from homology"/>
<keyword evidence="5 8" id="KW-0472">Membrane</keyword>
<protein>
    <recommendedName>
        <fullName evidence="8">ATP synthase subunit delta</fullName>
    </recommendedName>
    <alternativeName>
        <fullName evidence="8">ATP synthase F(1) sector subunit delta</fullName>
    </alternativeName>
    <alternativeName>
        <fullName evidence="8">F-type ATPase subunit delta</fullName>
        <shortName evidence="8">F-ATPase subunit delta</shortName>
    </alternativeName>
</protein>
<dbReference type="InterPro" id="IPR020781">
    <property type="entry name" value="ATPase_OSCP/d_CS"/>
</dbReference>
<sequence length="268" mass="28573">MLGSSRTSFDAAREALAERAAADATLAGELLSVSRVLAGTSALRNALSDSGTEVAARTALARSVFEGKISAAALEVVSDAVGRRWNSSVDLVDAVEGLGFEAALLDAERAGRLDAVEDELFRVDRLVAADEPLRQALSDPAVDTPAKADLLDGLLSGKVDETTAALIRHVVENPRGRRLTEALESLVEQSARRRERLLAKVTVAAALSAEQESRLTAALARIYRRDVDLQVEIDPELLGGVRVRIGDEVIDGSVSHRLEQARRKFSGA</sequence>
<evidence type="ECO:0000256" key="2">
    <source>
        <dbReference type="ARBA" id="ARBA00022448"/>
    </source>
</evidence>
<dbReference type="SUPFAM" id="SSF47928">
    <property type="entry name" value="N-terminal domain of the delta subunit of the F1F0-ATP synthase"/>
    <property type="match status" value="1"/>
</dbReference>
<dbReference type="GO" id="GO:0005886">
    <property type="term" value="C:plasma membrane"/>
    <property type="evidence" value="ECO:0007669"/>
    <property type="project" value="UniProtKB-SubCell"/>
</dbReference>
<keyword evidence="4 8" id="KW-0406">Ion transport</keyword>
<dbReference type="Pfam" id="PF00213">
    <property type="entry name" value="OSCP"/>
    <property type="match status" value="1"/>
</dbReference>
<dbReference type="Gene3D" id="1.10.520.20">
    <property type="entry name" value="N-terminal domain of the delta subunit of the F1F0-ATP synthase"/>
    <property type="match status" value="1"/>
</dbReference>
<evidence type="ECO:0000256" key="7">
    <source>
        <dbReference type="ARBA" id="ARBA00023310"/>
    </source>
</evidence>
<accession>A0A6N9YT26</accession>
<keyword evidence="10" id="KW-1185">Reference proteome</keyword>